<dbReference type="GeneID" id="17302837"/>
<dbReference type="RefSeq" id="XP_005833182.1">
    <property type="nucleotide sequence ID" value="XM_005833125.1"/>
</dbReference>
<feature type="repeat" description="ANK" evidence="3">
    <location>
        <begin position="56"/>
        <end position="88"/>
    </location>
</feature>
<feature type="repeat" description="ANK" evidence="3">
    <location>
        <begin position="89"/>
        <end position="121"/>
    </location>
</feature>
<organism evidence="4">
    <name type="scientific">Guillardia theta (strain CCMP2712)</name>
    <name type="common">Cryptophyte</name>
    <dbReference type="NCBI Taxonomy" id="905079"/>
    <lineage>
        <taxon>Eukaryota</taxon>
        <taxon>Cryptophyceae</taxon>
        <taxon>Pyrenomonadales</taxon>
        <taxon>Geminigeraceae</taxon>
        <taxon>Guillardia</taxon>
    </lineage>
</organism>
<dbReference type="HOGENOM" id="CLU_1411234_0_0_1"/>
<dbReference type="InterPro" id="IPR002110">
    <property type="entry name" value="Ankyrin_rpt"/>
</dbReference>
<dbReference type="PANTHER" id="PTHR24198">
    <property type="entry name" value="ANKYRIN REPEAT AND PROTEIN KINASE DOMAIN-CONTAINING PROTEIN"/>
    <property type="match status" value="1"/>
</dbReference>
<gene>
    <name evidence="4" type="ORF">GUITHDRAFT_152418</name>
</gene>
<accession>L1JD17</accession>
<feature type="repeat" description="ANK" evidence="3">
    <location>
        <begin position="22"/>
        <end position="54"/>
    </location>
</feature>
<dbReference type="InterPro" id="IPR036770">
    <property type="entry name" value="Ankyrin_rpt-contain_sf"/>
</dbReference>
<evidence type="ECO:0000313" key="4">
    <source>
        <dbReference type="EMBL" id="EKX46202.1"/>
    </source>
</evidence>
<keyword evidence="1" id="KW-0677">Repeat</keyword>
<keyword evidence="6" id="KW-1185">Reference proteome</keyword>
<dbReference type="Pfam" id="PF00023">
    <property type="entry name" value="Ank"/>
    <property type="match status" value="1"/>
</dbReference>
<evidence type="ECO:0000313" key="5">
    <source>
        <dbReference type="EnsemblProtists" id="EKX46202"/>
    </source>
</evidence>
<dbReference type="Pfam" id="PF12796">
    <property type="entry name" value="Ank_2"/>
    <property type="match status" value="1"/>
</dbReference>
<dbReference type="Proteomes" id="UP000011087">
    <property type="component" value="Unassembled WGS sequence"/>
</dbReference>
<dbReference type="KEGG" id="gtt:GUITHDRAFT_152418"/>
<dbReference type="STRING" id="905079.L1JD17"/>
<protein>
    <submittedName>
        <fullName evidence="4 5">Uncharacterized protein</fullName>
    </submittedName>
</protein>
<dbReference type="PROSITE" id="PS50297">
    <property type="entry name" value="ANK_REP_REGION"/>
    <property type="match status" value="3"/>
</dbReference>
<reference evidence="6" key="2">
    <citation type="submission" date="2012-11" db="EMBL/GenBank/DDBJ databases">
        <authorList>
            <person name="Kuo A."/>
            <person name="Curtis B.A."/>
            <person name="Tanifuji G."/>
            <person name="Burki F."/>
            <person name="Gruber A."/>
            <person name="Irimia M."/>
            <person name="Maruyama S."/>
            <person name="Arias M.C."/>
            <person name="Ball S.G."/>
            <person name="Gile G.H."/>
            <person name="Hirakawa Y."/>
            <person name="Hopkins J.F."/>
            <person name="Rensing S.A."/>
            <person name="Schmutz J."/>
            <person name="Symeonidi A."/>
            <person name="Elias M."/>
            <person name="Eveleigh R.J."/>
            <person name="Herman E.K."/>
            <person name="Klute M.J."/>
            <person name="Nakayama T."/>
            <person name="Obornik M."/>
            <person name="Reyes-Prieto A."/>
            <person name="Armbrust E.V."/>
            <person name="Aves S.J."/>
            <person name="Beiko R.G."/>
            <person name="Coutinho P."/>
            <person name="Dacks J.B."/>
            <person name="Durnford D.G."/>
            <person name="Fast N.M."/>
            <person name="Green B.R."/>
            <person name="Grisdale C."/>
            <person name="Hempe F."/>
            <person name="Henrissat B."/>
            <person name="Hoppner M.P."/>
            <person name="Ishida K.-I."/>
            <person name="Kim E."/>
            <person name="Koreny L."/>
            <person name="Kroth P.G."/>
            <person name="Liu Y."/>
            <person name="Malik S.-B."/>
            <person name="Maier U.G."/>
            <person name="McRose D."/>
            <person name="Mock T."/>
            <person name="Neilson J.A."/>
            <person name="Onodera N.T."/>
            <person name="Poole A.M."/>
            <person name="Pritham E.J."/>
            <person name="Richards T.A."/>
            <person name="Rocap G."/>
            <person name="Roy S.W."/>
            <person name="Sarai C."/>
            <person name="Schaack S."/>
            <person name="Shirato S."/>
            <person name="Slamovits C.H."/>
            <person name="Spencer D.F."/>
            <person name="Suzuki S."/>
            <person name="Worden A.Z."/>
            <person name="Zauner S."/>
            <person name="Barry K."/>
            <person name="Bell C."/>
            <person name="Bharti A.K."/>
            <person name="Crow J.A."/>
            <person name="Grimwood J."/>
            <person name="Kramer R."/>
            <person name="Lindquist E."/>
            <person name="Lucas S."/>
            <person name="Salamov A."/>
            <person name="McFadden G.I."/>
            <person name="Lane C.E."/>
            <person name="Keeling P.J."/>
            <person name="Gray M.W."/>
            <person name="Grigoriev I.V."/>
            <person name="Archibald J.M."/>
        </authorList>
    </citation>
    <scope>NUCLEOTIDE SEQUENCE</scope>
    <source>
        <strain evidence="6">CCMP2712</strain>
    </source>
</reference>
<dbReference type="EnsemblProtists" id="EKX46202">
    <property type="protein sequence ID" value="EKX46202"/>
    <property type="gene ID" value="GUITHDRAFT_152418"/>
</dbReference>
<reference evidence="5" key="3">
    <citation type="submission" date="2016-03" db="UniProtKB">
        <authorList>
            <consortium name="EnsemblProtists"/>
        </authorList>
    </citation>
    <scope>IDENTIFICATION</scope>
</reference>
<evidence type="ECO:0000256" key="1">
    <source>
        <dbReference type="ARBA" id="ARBA00022737"/>
    </source>
</evidence>
<dbReference type="PROSITE" id="PS50088">
    <property type="entry name" value="ANK_REPEAT"/>
    <property type="match status" value="3"/>
</dbReference>
<dbReference type="SMART" id="SM00248">
    <property type="entry name" value="ANK"/>
    <property type="match status" value="4"/>
</dbReference>
<dbReference type="AlphaFoldDB" id="L1JD17"/>
<dbReference type="Gene3D" id="1.25.40.20">
    <property type="entry name" value="Ankyrin repeat-containing domain"/>
    <property type="match status" value="3"/>
</dbReference>
<name>L1JD17_GUITC</name>
<reference evidence="4 6" key="1">
    <citation type="journal article" date="2012" name="Nature">
        <title>Algal genomes reveal evolutionary mosaicism and the fate of nucleomorphs.</title>
        <authorList>
            <consortium name="DOE Joint Genome Institute"/>
            <person name="Curtis B.A."/>
            <person name="Tanifuji G."/>
            <person name="Burki F."/>
            <person name="Gruber A."/>
            <person name="Irimia M."/>
            <person name="Maruyama S."/>
            <person name="Arias M.C."/>
            <person name="Ball S.G."/>
            <person name="Gile G.H."/>
            <person name="Hirakawa Y."/>
            <person name="Hopkins J.F."/>
            <person name="Kuo A."/>
            <person name="Rensing S.A."/>
            <person name="Schmutz J."/>
            <person name="Symeonidi A."/>
            <person name="Elias M."/>
            <person name="Eveleigh R.J."/>
            <person name="Herman E.K."/>
            <person name="Klute M.J."/>
            <person name="Nakayama T."/>
            <person name="Obornik M."/>
            <person name="Reyes-Prieto A."/>
            <person name="Armbrust E.V."/>
            <person name="Aves S.J."/>
            <person name="Beiko R.G."/>
            <person name="Coutinho P."/>
            <person name="Dacks J.B."/>
            <person name="Durnford D.G."/>
            <person name="Fast N.M."/>
            <person name="Green B.R."/>
            <person name="Grisdale C.J."/>
            <person name="Hempel F."/>
            <person name="Henrissat B."/>
            <person name="Hoppner M.P."/>
            <person name="Ishida K."/>
            <person name="Kim E."/>
            <person name="Koreny L."/>
            <person name="Kroth P.G."/>
            <person name="Liu Y."/>
            <person name="Malik S.B."/>
            <person name="Maier U.G."/>
            <person name="McRose D."/>
            <person name="Mock T."/>
            <person name="Neilson J.A."/>
            <person name="Onodera N.T."/>
            <person name="Poole A.M."/>
            <person name="Pritham E.J."/>
            <person name="Richards T.A."/>
            <person name="Rocap G."/>
            <person name="Roy S.W."/>
            <person name="Sarai C."/>
            <person name="Schaack S."/>
            <person name="Shirato S."/>
            <person name="Slamovits C.H."/>
            <person name="Spencer D.F."/>
            <person name="Suzuki S."/>
            <person name="Worden A.Z."/>
            <person name="Zauner S."/>
            <person name="Barry K."/>
            <person name="Bell C."/>
            <person name="Bharti A.K."/>
            <person name="Crow J.A."/>
            <person name="Grimwood J."/>
            <person name="Kramer R."/>
            <person name="Lindquist E."/>
            <person name="Lucas S."/>
            <person name="Salamov A."/>
            <person name="McFadden G.I."/>
            <person name="Lane C.E."/>
            <person name="Keeling P.J."/>
            <person name="Gray M.W."/>
            <person name="Grigoriev I.V."/>
            <person name="Archibald J.M."/>
        </authorList>
    </citation>
    <scope>NUCLEOTIDE SEQUENCE</scope>
    <source>
        <strain evidence="4 6">CCMP2712</strain>
    </source>
</reference>
<evidence type="ECO:0000256" key="3">
    <source>
        <dbReference type="PROSITE-ProRule" id="PRU00023"/>
    </source>
</evidence>
<evidence type="ECO:0000256" key="2">
    <source>
        <dbReference type="ARBA" id="ARBA00023043"/>
    </source>
</evidence>
<dbReference type="PANTHER" id="PTHR24198:SF165">
    <property type="entry name" value="ANKYRIN REPEAT-CONTAINING PROTEIN-RELATED"/>
    <property type="match status" value="1"/>
</dbReference>
<sequence>MGNFEIMEVLIKHGANLSLGVSSTTPLHTVVQKADRNMIDFLLYCGADVRAREPSIGATPLHIAAQEDHVSVITKLLQCGSRVDDPDDCGRTALHYAAIYGKVRACRRLIDHAANIYLRDNEGDNAIQVALQSPKRRSAGFAEVISTLMQACGSPASVGFTSMSIDAERQRELDAEQIIEECDDNLDTVEENV</sequence>
<dbReference type="EMBL" id="JH992995">
    <property type="protein sequence ID" value="EKX46202.1"/>
    <property type="molecule type" value="Genomic_DNA"/>
</dbReference>
<dbReference type="SUPFAM" id="SSF48403">
    <property type="entry name" value="Ankyrin repeat"/>
    <property type="match status" value="1"/>
</dbReference>
<keyword evidence="2 3" id="KW-0040">ANK repeat</keyword>
<dbReference type="eggNOG" id="KOG4177">
    <property type="taxonomic scope" value="Eukaryota"/>
</dbReference>
<dbReference type="PaxDb" id="55529-EKX46202"/>
<evidence type="ECO:0000313" key="6">
    <source>
        <dbReference type="Proteomes" id="UP000011087"/>
    </source>
</evidence>
<proteinExistence type="predicted"/>
<dbReference type="OrthoDB" id="9995210at2759"/>